<evidence type="ECO:0000256" key="4">
    <source>
        <dbReference type="ARBA" id="ARBA00022759"/>
    </source>
</evidence>
<dbReference type="InterPro" id="IPR038570">
    <property type="entry name" value="HicA_sf"/>
</dbReference>
<accession>A0A0G1FPI6</accession>
<dbReference type="Proteomes" id="UP000033831">
    <property type="component" value="Unassembled WGS sequence"/>
</dbReference>
<evidence type="ECO:0000256" key="5">
    <source>
        <dbReference type="ARBA" id="ARBA00022801"/>
    </source>
</evidence>
<dbReference type="GO" id="GO:0004519">
    <property type="term" value="F:endonuclease activity"/>
    <property type="evidence" value="ECO:0007669"/>
    <property type="project" value="UniProtKB-KW"/>
</dbReference>
<organism evidence="8 9">
    <name type="scientific">Candidatus Nomurabacteria bacterium GW2011_GWF2_43_8</name>
    <dbReference type="NCBI Taxonomy" id="1618779"/>
    <lineage>
        <taxon>Bacteria</taxon>
        <taxon>Candidatus Nomuraibacteriota</taxon>
    </lineage>
</organism>
<keyword evidence="7" id="KW-0346">Stress response</keyword>
<dbReference type="GO" id="GO:0003729">
    <property type="term" value="F:mRNA binding"/>
    <property type="evidence" value="ECO:0007669"/>
    <property type="project" value="InterPro"/>
</dbReference>
<dbReference type="Pfam" id="PF07927">
    <property type="entry name" value="HicA_toxin"/>
    <property type="match status" value="1"/>
</dbReference>
<evidence type="ECO:0000256" key="6">
    <source>
        <dbReference type="ARBA" id="ARBA00022884"/>
    </source>
</evidence>
<dbReference type="InterPro" id="IPR012933">
    <property type="entry name" value="HicA_mRNA_interferase"/>
</dbReference>
<keyword evidence="6" id="KW-0694">RNA-binding</keyword>
<name>A0A0G1FPI6_9BACT</name>
<protein>
    <submittedName>
        <fullName evidence="8">YcfA-like protein</fullName>
    </submittedName>
</protein>
<keyword evidence="5" id="KW-0378">Hydrolase</keyword>
<comment type="similarity">
    <text evidence="1">Belongs to the HicA mRNA interferase family.</text>
</comment>
<sequence length="77" mass="9171">MTKKLFNWTFRDVDSFLKEHKFTLNYTNGSHHYYIGHKNNILRHVCVPFHGSKVIKPRTLRGIILQSGISQKEWLED</sequence>
<evidence type="ECO:0000313" key="8">
    <source>
        <dbReference type="EMBL" id="KKT24416.1"/>
    </source>
</evidence>
<evidence type="ECO:0000256" key="2">
    <source>
        <dbReference type="ARBA" id="ARBA00022649"/>
    </source>
</evidence>
<dbReference type="Gene3D" id="3.30.920.30">
    <property type="entry name" value="Hypothetical protein"/>
    <property type="match status" value="1"/>
</dbReference>
<dbReference type="GO" id="GO:0016787">
    <property type="term" value="F:hydrolase activity"/>
    <property type="evidence" value="ECO:0007669"/>
    <property type="project" value="UniProtKB-KW"/>
</dbReference>
<keyword evidence="4" id="KW-0255">Endonuclease</keyword>
<dbReference type="AlphaFoldDB" id="A0A0G1FPI6"/>
<reference evidence="8 9" key="1">
    <citation type="journal article" date="2015" name="Nature">
        <title>rRNA introns, odd ribosomes, and small enigmatic genomes across a large radiation of phyla.</title>
        <authorList>
            <person name="Brown C.T."/>
            <person name="Hug L.A."/>
            <person name="Thomas B.C."/>
            <person name="Sharon I."/>
            <person name="Castelle C.J."/>
            <person name="Singh A."/>
            <person name="Wilkins M.J."/>
            <person name="Williams K.H."/>
            <person name="Banfield J.F."/>
        </authorList>
    </citation>
    <scope>NUCLEOTIDE SEQUENCE [LARGE SCALE GENOMIC DNA]</scope>
</reference>
<evidence type="ECO:0000256" key="1">
    <source>
        <dbReference type="ARBA" id="ARBA00006620"/>
    </source>
</evidence>
<comment type="caution">
    <text evidence="8">The sequence shown here is derived from an EMBL/GenBank/DDBJ whole genome shotgun (WGS) entry which is preliminary data.</text>
</comment>
<evidence type="ECO:0000256" key="3">
    <source>
        <dbReference type="ARBA" id="ARBA00022722"/>
    </source>
</evidence>
<evidence type="ECO:0000313" key="9">
    <source>
        <dbReference type="Proteomes" id="UP000033831"/>
    </source>
</evidence>
<dbReference type="EMBL" id="LCGX01000015">
    <property type="protein sequence ID" value="KKT24416.1"/>
    <property type="molecule type" value="Genomic_DNA"/>
</dbReference>
<dbReference type="SUPFAM" id="SSF54786">
    <property type="entry name" value="YcfA/nrd intein domain"/>
    <property type="match status" value="1"/>
</dbReference>
<keyword evidence="2" id="KW-1277">Toxin-antitoxin system</keyword>
<keyword evidence="3" id="KW-0540">Nuclease</keyword>
<proteinExistence type="inferred from homology"/>
<evidence type="ECO:0000256" key="7">
    <source>
        <dbReference type="ARBA" id="ARBA00023016"/>
    </source>
</evidence>
<gene>
    <name evidence="8" type="ORF">UW07_C0015G0003</name>
</gene>